<proteinExistence type="predicted"/>
<keyword evidence="1" id="KW-0472">Membrane</keyword>
<dbReference type="Proteomes" id="UP001589833">
    <property type="component" value="Unassembled WGS sequence"/>
</dbReference>
<comment type="caution">
    <text evidence="2">The sequence shown here is derived from an EMBL/GenBank/DDBJ whole genome shotgun (WGS) entry which is preliminary data.</text>
</comment>
<keyword evidence="1" id="KW-1133">Transmembrane helix</keyword>
<evidence type="ECO:0008006" key="4">
    <source>
        <dbReference type="Google" id="ProtNLM"/>
    </source>
</evidence>
<keyword evidence="1" id="KW-0812">Transmembrane</keyword>
<evidence type="ECO:0000313" key="2">
    <source>
        <dbReference type="EMBL" id="MFC0559229.1"/>
    </source>
</evidence>
<dbReference type="Gene3D" id="3.10.450.100">
    <property type="entry name" value="NTF2-like, domain 1"/>
    <property type="match status" value="1"/>
</dbReference>
<dbReference type="SUPFAM" id="SSF54427">
    <property type="entry name" value="NTF2-like"/>
    <property type="match status" value="1"/>
</dbReference>
<protein>
    <recommendedName>
        <fullName evidence="4">DUF4348 domain-containing protein</fullName>
    </recommendedName>
</protein>
<evidence type="ECO:0000313" key="3">
    <source>
        <dbReference type="Proteomes" id="UP001589833"/>
    </source>
</evidence>
<evidence type="ECO:0000256" key="1">
    <source>
        <dbReference type="SAM" id="Phobius"/>
    </source>
</evidence>
<sequence length="153" mass="18279">MRMRNQQQRFVQLIIIGSAIVLGIGLLIAIIPSHSGINVVKAFYKHEQKQEFWNAYELFHPYMKERFTRDRYIDQRSHIFVNHFGVESFDLEFGKSSKINNWKMSANHEPLDQVYKIPVTKTYKSAFGRFSIKQNVFTVKEDGDWYVLWDYDY</sequence>
<reference evidence="2 3" key="1">
    <citation type="submission" date="2024-09" db="EMBL/GenBank/DDBJ databases">
        <authorList>
            <person name="Sun Q."/>
            <person name="Mori K."/>
        </authorList>
    </citation>
    <scope>NUCLEOTIDE SEQUENCE [LARGE SCALE GENOMIC DNA]</scope>
    <source>
        <strain evidence="2 3">NCAIM B.02301</strain>
    </source>
</reference>
<feature type="transmembrane region" description="Helical" evidence="1">
    <location>
        <begin position="12"/>
        <end position="31"/>
    </location>
</feature>
<gene>
    <name evidence="2" type="ORF">ACFFH4_09240</name>
</gene>
<accession>A0ABV6NEN5</accession>
<keyword evidence="3" id="KW-1185">Reference proteome</keyword>
<organism evidence="2 3">
    <name type="scientific">Halalkalibacter alkalisediminis</name>
    <dbReference type="NCBI Taxonomy" id="935616"/>
    <lineage>
        <taxon>Bacteria</taxon>
        <taxon>Bacillati</taxon>
        <taxon>Bacillota</taxon>
        <taxon>Bacilli</taxon>
        <taxon>Bacillales</taxon>
        <taxon>Bacillaceae</taxon>
        <taxon>Halalkalibacter</taxon>
    </lineage>
</organism>
<dbReference type="EMBL" id="JBHLTR010000013">
    <property type="protein sequence ID" value="MFC0559229.1"/>
    <property type="molecule type" value="Genomic_DNA"/>
</dbReference>
<name>A0ABV6NEN5_9BACI</name>
<dbReference type="InterPro" id="IPR032710">
    <property type="entry name" value="NTF2-like_dom_sf"/>
</dbReference>
<dbReference type="RefSeq" id="WP_273842050.1">
    <property type="nucleotide sequence ID" value="NZ_JAQQWT010000004.1"/>
</dbReference>